<evidence type="ECO:0000256" key="3">
    <source>
        <dbReference type="ARBA" id="ARBA00022448"/>
    </source>
</evidence>
<evidence type="ECO:0000256" key="1">
    <source>
        <dbReference type="ARBA" id="ARBA00004651"/>
    </source>
</evidence>
<evidence type="ECO:0000256" key="4">
    <source>
        <dbReference type="ARBA" id="ARBA00022475"/>
    </source>
</evidence>
<dbReference type="RefSeq" id="WP_199868790.1">
    <property type="nucleotide sequence ID" value="NZ_JAAGPU010000001.1"/>
</dbReference>
<comment type="caution">
    <text evidence="10">The sequence shown here is derived from an EMBL/GenBank/DDBJ whole genome shotgun (WGS) entry which is preliminary data.</text>
</comment>
<evidence type="ECO:0000259" key="9">
    <source>
        <dbReference type="PROSITE" id="PS50928"/>
    </source>
</evidence>
<keyword evidence="6 8" id="KW-1133">Transmembrane helix</keyword>
<keyword evidence="3 8" id="KW-0813">Transport</keyword>
<feature type="domain" description="ABC transmembrane type-1" evidence="9">
    <location>
        <begin position="5"/>
        <end position="199"/>
    </location>
</feature>
<dbReference type="Gene3D" id="1.10.3720.10">
    <property type="entry name" value="MetI-like"/>
    <property type="match status" value="1"/>
</dbReference>
<evidence type="ECO:0000256" key="8">
    <source>
        <dbReference type="RuleBase" id="RU363032"/>
    </source>
</evidence>
<evidence type="ECO:0000256" key="6">
    <source>
        <dbReference type="ARBA" id="ARBA00022989"/>
    </source>
</evidence>
<dbReference type="PROSITE" id="PS50928">
    <property type="entry name" value="ABC_TM1"/>
    <property type="match status" value="1"/>
</dbReference>
<dbReference type="Pfam" id="PF00528">
    <property type="entry name" value="BPD_transp_1"/>
    <property type="match status" value="1"/>
</dbReference>
<dbReference type="InterPro" id="IPR000515">
    <property type="entry name" value="MetI-like"/>
</dbReference>
<dbReference type="Proteomes" id="UP000481872">
    <property type="component" value="Unassembled WGS sequence"/>
</dbReference>
<name>A0A6M0GZZ9_9CLOT</name>
<comment type="similarity">
    <text evidence="2">Belongs to the binding-protein-dependent transport system permease family. CysTW subfamily.</text>
</comment>
<proteinExistence type="inferred from homology"/>
<dbReference type="InterPro" id="IPR035906">
    <property type="entry name" value="MetI-like_sf"/>
</dbReference>
<feature type="transmembrane region" description="Helical" evidence="8">
    <location>
        <begin position="12"/>
        <end position="32"/>
    </location>
</feature>
<dbReference type="GO" id="GO:0005886">
    <property type="term" value="C:plasma membrane"/>
    <property type="evidence" value="ECO:0007669"/>
    <property type="project" value="UniProtKB-SubCell"/>
</dbReference>
<dbReference type="PANTHER" id="PTHR30450">
    <property type="entry name" value="ABC TRANSPORTER PERMEASE"/>
    <property type="match status" value="1"/>
</dbReference>
<feature type="transmembrane region" description="Helical" evidence="8">
    <location>
        <begin position="138"/>
        <end position="160"/>
    </location>
</feature>
<evidence type="ECO:0000256" key="7">
    <source>
        <dbReference type="ARBA" id="ARBA00023136"/>
    </source>
</evidence>
<dbReference type="EMBL" id="JAAGPU010000001">
    <property type="protein sequence ID" value="NEU03444.1"/>
    <property type="molecule type" value="Genomic_DNA"/>
</dbReference>
<evidence type="ECO:0000256" key="5">
    <source>
        <dbReference type="ARBA" id="ARBA00022692"/>
    </source>
</evidence>
<protein>
    <submittedName>
        <fullName evidence="10">ABC transporter permease</fullName>
    </submittedName>
</protein>
<dbReference type="AlphaFoldDB" id="A0A6M0GZZ9"/>
<keyword evidence="5 8" id="KW-0812">Transmembrane</keyword>
<dbReference type="SUPFAM" id="SSF161098">
    <property type="entry name" value="MetI-like"/>
    <property type="match status" value="1"/>
</dbReference>
<dbReference type="InterPro" id="IPR051322">
    <property type="entry name" value="AA_ABC_Transporter_Permease"/>
</dbReference>
<gene>
    <name evidence="10" type="ORF">G3M99_00980</name>
</gene>
<evidence type="ECO:0000313" key="10">
    <source>
        <dbReference type="EMBL" id="NEU03444.1"/>
    </source>
</evidence>
<dbReference type="CDD" id="cd06261">
    <property type="entry name" value="TM_PBP2"/>
    <property type="match status" value="1"/>
</dbReference>
<keyword evidence="11" id="KW-1185">Reference proteome</keyword>
<feature type="transmembrane region" description="Helical" evidence="8">
    <location>
        <begin position="44"/>
        <end position="68"/>
    </location>
</feature>
<dbReference type="NCBIfam" id="NF008049">
    <property type="entry name" value="PRK10782.1"/>
    <property type="match status" value="1"/>
</dbReference>
<evidence type="ECO:0000256" key="2">
    <source>
        <dbReference type="ARBA" id="ARBA00007069"/>
    </source>
</evidence>
<feature type="transmembrane region" description="Helical" evidence="8">
    <location>
        <begin position="180"/>
        <end position="203"/>
    </location>
</feature>
<dbReference type="FunFam" id="1.10.3720.10:FF:000002">
    <property type="entry name" value="D-methionine ABC transporter permease MetI"/>
    <property type="match status" value="1"/>
</dbReference>
<accession>A0A6M0GZZ9</accession>
<comment type="subcellular location">
    <subcellularLocation>
        <location evidence="1 8">Cell membrane</location>
        <topology evidence="1 8">Multi-pass membrane protein</topology>
    </subcellularLocation>
</comment>
<keyword evidence="4" id="KW-1003">Cell membrane</keyword>
<dbReference type="GO" id="GO:0048473">
    <property type="term" value="P:D-methionine transmembrane transport"/>
    <property type="evidence" value="ECO:0007669"/>
    <property type="project" value="TreeGrafter"/>
</dbReference>
<feature type="transmembrane region" description="Helical" evidence="8">
    <location>
        <begin position="74"/>
        <end position="97"/>
    </location>
</feature>
<evidence type="ECO:0000313" key="11">
    <source>
        <dbReference type="Proteomes" id="UP000481872"/>
    </source>
</evidence>
<sequence length="211" mass="22888">MICALLQTLYMVFFSTIFSLIIGFPIGIILVLTSKNHLCENLKLNSFLDTIINIFRSIPFIILIVALFPISKFIVGTTIGTTAAILPLSIAAAPFVARIIESSLKEIPFGIIEAALSCGATNMQIIFKVMLREAIPSLISGITLTIINIIGYSAMAGAVGGEGIGDYAIREGYMRYNNNIVLLTILTLIVVVQLIQSIGNYLCKKSNKKVL</sequence>
<dbReference type="PANTHER" id="PTHR30450:SF1">
    <property type="entry name" value="D-METHIONINE TRANSPORT SYSTEM PERMEASE PROTEIN METI-RELATED"/>
    <property type="match status" value="1"/>
</dbReference>
<organism evidence="10 11">
    <name type="scientific">Clostridium senegalense</name>
    <dbReference type="NCBI Taxonomy" id="1465809"/>
    <lineage>
        <taxon>Bacteria</taxon>
        <taxon>Bacillati</taxon>
        <taxon>Bacillota</taxon>
        <taxon>Clostridia</taxon>
        <taxon>Eubacteriales</taxon>
        <taxon>Clostridiaceae</taxon>
        <taxon>Clostridium</taxon>
    </lineage>
</organism>
<reference evidence="10 11" key="1">
    <citation type="submission" date="2020-02" db="EMBL/GenBank/DDBJ databases">
        <title>Genome assembly of a novel Clostridium senegalense strain.</title>
        <authorList>
            <person name="Gupta T.B."/>
            <person name="Jauregui R."/>
            <person name="Maclean P."/>
            <person name="Nawarathana A."/>
            <person name="Brightwell G."/>
        </authorList>
    </citation>
    <scope>NUCLEOTIDE SEQUENCE [LARGE SCALE GENOMIC DNA]</scope>
    <source>
        <strain evidence="10 11">AGRFS4</strain>
    </source>
</reference>
<keyword evidence="7 8" id="KW-0472">Membrane</keyword>